<keyword evidence="2" id="KW-1185">Reference proteome</keyword>
<sequence length="17" mass="1791">SDESESEDSSDESESDG</sequence>
<dbReference type="Proteomes" id="UP000499080">
    <property type="component" value="Unassembled WGS sequence"/>
</dbReference>
<protein>
    <submittedName>
        <fullName evidence="1">Uncharacterized protein</fullName>
    </submittedName>
</protein>
<reference evidence="1 2" key="1">
    <citation type="journal article" date="2019" name="Sci. Rep.">
        <title>Orb-weaving spider Araneus ventricosus genome elucidates the spidroin gene catalogue.</title>
        <authorList>
            <person name="Kono N."/>
            <person name="Nakamura H."/>
            <person name="Ohtoshi R."/>
            <person name="Moran D.A.P."/>
            <person name="Shinohara A."/>
            <person name="Yoshida Y."/>
            <person name="Fujiwara M."/>
            <person name="Mori M."/>
            <person name="Tomita M."/>
            <person name="Arakawa K."/>
        </authorList>
    </citation>
    <scope>NUCLEOTIDE SEQUENCE [LARGE SCALE GENOMIC DNA]</scope>
</reference>
<dbReference type="AlphaFoldDB" id="A0A4Y2JX92"/>
<comment type="caution">
    <text evidence="1">The sequence shown here is derived from an EMBL/GenBank/DDBJ whole genome shotgun (WGS) entry which is preliminary data.</text>
</comment>
<organism evidence="1 2">
    <name type="scientific">Araneus ventricosus</name>
    <name type="common">Orbweaver spider</name>
    <name type="synonym">Epeira ventricosa</name>
    <dbReference type="NCBI Taxonomy" id="182803"/>
    <lineage>
        <taxon>Eukaryota</taxon>
        <taxon>Metazoa</taxon>
        <taxon>Ecdysozoa</taxon>
        <taxon>Arthropoda</taxon>
        <taxon>Chelicerata</taxon>
        <taxon>Arachnida</taxon>
        <taxon>Araneae</taxon>
        <taxon>Araneomorphae</taxon>
        <taxon>Entelegynae</taxon>
        <taxon>Araneoidea</taxon>
        <taxon>Araneidae</taxon>
        <taxon>Araneus</taxon>
    </lineage>
</organism>
<name>A0A4Y2JX92_ARAVE</name>
<feature type="non-terminal residue" evidence="1">
    <location>
        <position position="1"/>
    </location>
</feature>
<evidence type="ECO:0000313" key="1">
    <source>
        <dbReference type="EMBL" id="GBM93866.1"/>
    </source>
</evidence>
<evidence type="ECO:0000313" key="2">
    <source>
        <dbReference type="Proteomes" id="UP000499080"/>
    </source>
</evidence>
<proteinExistence type="predicted"/>
<dbReference type="EMBL" id="BGPR01003913">
    <property type="protein sequence ID" value="GBM93866.1"/>
    <property type="molecule type" value="Genomic_DNA"/>
</dbReference>
<gene>
    <name evidence="1" type="ORF">AVEN_213436_1</name>
</gene>
<accession>A0A4Y2JX92</accession>